<comment type="caution">
    <text evidence="2">The sequence shown here is derived from an EMBL/GenBank/DDBJ whole genome shotgun (WGS) entry which is preliminary data.</text>
</comment>
<evidence type="ECO:0000256" key="1">
    <source>
        <dbReference type="SAM" id="MobiDB-lite"/>
    </source>
</evidence>
<feature type="region of interest" description="Disordered" evidence="1">
    <location>
        <begin position="1"/>
        <end position="24"/>
    </location>
</feature>
<gene>
    <name evidence="2" type="ORF">GGX14DRAFT_408998</name>
</gene>
<keyword evidence="3" id="KW-1185">Reference proteome</keyword>
<evidence type="ECO:0000313" key="2">
    <source>
        <dbReference type="EMBL" id="KAJ7187674.1"/>
    </source>
</evidence>
<dbReference type="EMBL" id="JARJCW010000187">
    <property type="protein sequence ID" value="KAJ7187674.1"/>
    <property type="molecule type" value="Genomic_DNA"/>
</dbReference>
<dbReference type="AlphaFoldDB" id="A0AAD6UPG8"/>
<accession>A0AAD6UPG8</accession>
<dbReference type="Proteomes" id="UP001219525">
    <property type="component" value="Unassembled WGS sequence"/>
</dbReference>
<reference evidence="2" key="1">
    <citation type="submission" date="2023-03" db="EMBL/GenBank/DDBJ databases">
        <title>Massive genome expansion in bonnet fungi (Mycena s.s.) driven by repeated elements and novel gene families across ecological guilds.</title>
        <authorList>
            <consortium name="Lawrence Berkeley National Laboratory"/>
            <person name="Harder C.B."/>
            <person name="Miyauchi S."/>
            <person name="Viragh M."/>
            <person name="Kuo A."/>
            <person name="Thoen E."/>
            <person name="Andreopoulos B."/>
            <person name="Lu D."/>
            <person name="Skrede I."/>
            <person name="Drula E."/>
            <person name="Henrissat B."/>
            <person name="Morin E."/>
            <person name="Kohler A."/>
            <person name="Barry K."/>
            <person name="LaButti K."/>
            <person name="Morin E."/>
            <person name="Salamov A."/>
            <person name="Lipzen A."/>
            <person name="Mereny Z."/>
            <person name="Hegedus B."/>
            <person name="Baldrian P."/>
            <person name="Stursova M."/>
            <person name="Weitz H."/>
            <person name="Taylor A."/>
            <person name="Grigoriev I.V."/>
            <person name="Nagy L.G."/>
            <person name="Martin F."/>
            <person name="Kauserud H."/>
        </authorList>
    </citation>
    <scope>NUCLEOTIDE SEQUENCE</scope>
    <source>
        <strain evidence="2">9144</strain>
    </source>
</reference>
<name>A0AAD6UPG8_9AGAR</name>
<protein>
    <submittedName>
        <fullName evidence="2">Uncharacterized protein</fullName>
    </submittedName>
</protein>
<proteinExistence type="predicted"/>
<sequence length="109" mass="12421">MLIARKACGHDSDQSRAPADAPRRLSPELLRQSGFQARLSRLSGSSVRNFDRKHRRLQKLQENAGVVQCENLGLVWAAQCTLVVHRTEDFNERFCRPSEVHTKLCFGLF</sequence>
<organism evidence="2 3">
    <name type="scientific">Mycena pura</name>
    <dbReference type="NCBI Taxonomy" id="153505"/>
    <lineage>
        <taxon>Eukaryota</taxon>
        <taxon>Fungi</taxon>
        <taxon>Dikarya</taxon>
        <taxon>Basidiomycota</taxon>
        <taxon>Agaricomycotina</taxon>
        <taxon>Agaricomycetes</taxon>
        <taxon>Agaricomycetidae</taxon>
        <taxon>Agaricales</taxon>
        <taxon>Marasmiineae</taxon>
        <taxon>Mycenaceae</taxon>
        <taxon>Mycena</taxon>
    </lineage>
</organism>
<evidence type="ECO:0000313" key="3">
    <source>
        <dbReference type="Proteomes" id="UP001219525"/>
    </source>
</evidence>